<feature type="transmembrane region" description="Helical" evidence="1">
    <location>
        <begin position="154"/>
        <end position="171"/>
    </location>
</feature>
<comment type="caution">
    <text evidence="2">The sequence shown here is derived from an EMBL/GenBank/DDBJ whole genome shotgun (WGS) entry which is preliminary data.</text>
</comment>
<protein>
    <submittedName>
        <fullName evidence="2">Uncharacterized protein</fullName>
    </submittedName>
</protein>
<accession>A0ABT6XJH6</accession>
<dbReference type="Pfam" id="PF22765">
    <property type="entry name" value="DUF7010"/>
    <property type="match status" value="1"/>
</dbReference>
<keyword evidence="3" id="KW-1185">Reference proteome</keyword>
<keyword evidence="1" id="KW-1133">Transmembrane helix</keyword>
<name>A0ABT6XJH6_9GAMM</name>
<evidence type="ECO:0000313" key="3">
    <source>
        <dbReference type="Proteomes" id="UP001321580"/>
    </source>
</evidence>
<organism evidence="2 3">
    <name type="scientific">Lysobacter stagni</name>
    <dbReference type="NCBI Taxonomy" id="3045172"/>
    <lineage>
        <taxon>Bacteria</taxon>
        <taxon>Pseudomonadati</taxon>
        <taxon>Pseudomonadota</taxon>
        <taxon>Gammaproteobacteria</taxon>
        <taxon>Lysobacterales</taxon>
        <taxon>Lysobacteraceae</taxon>
        <taxon>Lysobacter</taxon>
    </lineage>
</organism>
<dbReference type="Proteomes" id="UP001321580">
    <property type="component" value="Unassembled WGS sequence"/>
</dbReference>
<gene>
    <name evidence="2" type="ORF">QLQ15_14430</name>
</gene>
<feature type="transmembrane region" description="Helical" evidence="1">
    <location>
        <begin position="45"/>
        <end position="64"/>
    </location>
</feature>
<reference evidence="2 3" key="1">
    <citation type="submission" date="2023-05" db="EMBL/GenBank/DDBJ databases">
        <title>Lysobacter sp. strain LF1 Genome sequencing and assembly.</title>
        <authorList>
            <person name="Jung Y."/>
        </authorList>
    </citation>
    <scope>NUCLEOTIDE SEQUENCE [LARGE SCALE GENOMIC DNA]</scope>
    <source>
        <strain evidence="2 3">LF1</strain>
    </source>
</reference>
<sequence>MTLQELRADFMERRKGCLSLPITGCIVWSLAAIASFVVPHDKANLALIVCYFLLIPISIAIARVRGEQIGGGAQNPLLRLAGQCRLMVTLLWAVHLPLLFLAPEFFPLSMAVGYGLHWIVFSWTVGHPVGLVHALLRTFLVVGGWLLFPGNRVGAVAVGVVIAYLVSVWQLNRLHRQRKTDGSFKPQPLSLRT</sequence>
<evidence type="ECO:0000256" key="1">
    <source>
        <dbReference type="SAM" id="Phobius"/>
    </source>
</evidence>
<proteinExistence type="predicted"/>
<feature type="transmembrane region" description="Helical" evidence="1">
    <location>
        <begin position="76"/>
        <end position="99"/>
    </location>
</feature>
<dbReference type="EMBL" id="JASGBI010000001">
    <property type="protein sequence ID" value="MDI9240108.1"/>
    <property type="molecule type" value="Genomic_DNA"/>
</dbReference>
<keyword evidence="1" id="KW-0472">Membrane</keyword>
<evidence type="ECO:0000313" key="2">
    <source>
        <dbReference type="EMBL" id="MDI9240108.1"/>
    </source>
</evidence>
<keyword evidence="1" id="KW-0812">Transmembrane</keyword>
<dbReference type="InterPro" id="IPR053824">
    <property type="entry name" value="DUF7010"/>
</dbReference>
<feature type="transmembrane region" description="Helical" evidence="1">
    <location>
        <begin position="20"/>
        <end position="39"/>
    </location>
</feature>
<dbReference type="RefSeq" id="WP_283213461.1">
    <property type="nucleotide sequence ID" value="NZ_JASGBI010000001.1"/>
</dbReference>